<proteinExistence type="predicted"/>
<evidence type="ECO:0000313" key="3">
    <source>
        <dbReference type="Proteomes" id="UP000177555"/>
    </source>
</evidence>
<evidence type="ECO:0000259" key="1">
    <source>
        <dbReference type="SMART" id="SM00670"/>
    </source>
</evidence>
<dbReference type="NCBIfam" id="TIGR00305">
    <property type="entry name" value="putative toxin-antitoxin system toxin component, PIN family"/>
    <property type="match status" value="1"/>
</dbReference>
<reference evidence="2 3" key="1">
    <citation type="journal article" date="2016" name="Nat. Commun.">
        <title>Thousands of microbial genomes shed light on interconnected biogeochemical processes in an aquifer system.</title>
        <authorList>
            <person name="Anantharaman K."/>
            <person name="Brown C.T."/>
            <person name="Hug L.A."/>
            <person name="Sharon I."/>
            <person name="Castelle C.J."/>
            <person name="Probst A.J."/>
            <person name="Thomas B.C."/>
            <person name="Singh A."/>
            <person name="Wilkins M.J."/>
            <person name="Karaoz U."/>
            <person name="Brodie E.L."/>
            <person name="Williams K.H."/>
            <person name="Hubbard S.S."/>
            <person name="Banfield J.F."/>
        </authorList>
    </citation>
    <scope>NUCLEOTIDE SEQUENCE [LARGE SCALE GENOMIC DNA]</scope>
</reference>
<dbReference type="InterPro" id="IPR029060">
    <property type="entry name" value="PIN-like_dom_sf"/>
</dbReference>
<dbReference type="SMART" id="SM00670">
    <property type="entry name" value="PINc"/>
    <property type="match status" value="1"/>
</dbReference>
<dbReference type="Proteomes" id="UP000177555">
    <property type="component" value="Unassembled WGS sequence"/>
</dbReference>
<dbReference type="AlphaFoldDB" id="A0A1F5JIA3"/>
<sequence length="140" mass="15706">MIKVYLDASVIIAALLSPAGGSAKLLEFVKLGIVVGVSSQTVIDEVEAHSLKIRQRPKEIRKFIQENSIIVRERIDELELELFKGLIEEEDIHVAAGARLTKCDYLVTLDKKHLLKEEVKKILKPIKVVAPKEILIDLTK</sequence>
<accession>A0A1F5JIA3</accession>
<dbReference type="InterPro" id="IPR002850">
    <property type="entry name" value="PIN_toxin-like"/>
</dbReference>
<feature type="domain" description="PIN" evidence="1">
    <location>
        <begin position="2"/>
        <end position="115"/>
    </location>
</feature>
<name>A0A1F5JIA3_9BACT</name>
<evidence type="ECO:0000313" key="2">
    <source>
        <dbReference type="EMBL" id="OGE28332.1"/>
    </source>
</evidence>
<dbReference type="Pfam" id="PF13470">
    <property type="entry name" value="PIN_3"/>
    <property type="match status" value="1"/>
</dbReference>
<dbReference type="EMBL" id="MFCP01000020">
    <property type="protein sequence ID" value="OGE28332.1"/>
    <property type="molecule type" value="Genomic_DNA"/>
</dbReference>
<gene>
    <name evidence="2" type="ORF">A2867_04965</name>
</gene>
<dbReference type="SUPFAM" id="SSF88723">
    <property type="entry name" value="PIN domain-like"/>
    <property type="match status" value="1"/>
</dbReference>
<organism evidence="2 3">
    <name type="scientific">Candidatus Daviesbacteria bacterium RIFCSPHIGHO2_01_FULL_40_11</name>
    <dbReference type="NCBI Taxonomy" id="1797762"/>
    <lineage>
        <taxon>Bacteria</taxon>
        <taxon>Candidatus Daviesiibacteriota</taxon>
    </lineage>
</organism>
<comment type="caution">
    <text evidence="2">The sequence shown here is derived from an EMBL/GenBank/DDBJ whole genome shotgun (WGS) entry which is preliminary data.</text>
</comment>
<protein>
    <submittedName>
        <fullName evidence="2">Putative toxin-antitoxin system toxin component, PIN family</fullName>
    </submittedName>
</protein>
<dbReference type="InterPro" id="IPR002716">
    <property type="entry name" value="PIN_dom"/>
</dbReference>